<evidence type="ECO:0000313" key="2">
    <source>
        <dbReference type="EMBL" id="ELP70985.1"/>
    </source>
</evidence>
<organism evidence="2 3">
    <name type="scientific">Streptomyces turgidiscabies (strain Car8)</name>
    <dbReference type="NCBI Taxonomy" id="698760"/>
    <lineage>
        <taxon>Bacteria</taxon>
        <taxon>Bacillati</taxon>
        <taxon>Actinomycetota</taxon>
        <taxon>Actinomycetes</taxon>
        <taxon>Kitasatosporales</taxon>
        <taxon>Streptomycetaceae</taxon>
        <taxon>Streptomyces</taxon>
    </lineage>
</organism>
<dbReference type="PANTHER" id="PTHR12993">
    <property type="entry name" value="N-ACETYLGLUCOSAMINYL-PHOSPHATIDYLINOSITOL DE-N-ACETYLASE-RELATED"/>
    <property type="match status" value="1"/>
</dbReference>
<evidence type="ECO:0000256" key="1">
    <source>
        <dbReference type="ARBA" id="ARBA00022833"/>
    </source>
</evidence>
<name>L7FJU9_STRT8</name>
<dbReference type="Pfam" id="PF02585">
    <property type="entry name" value="PIG-L"/>
    <property type="match status" value="1"/>
</dbReference>
<sequence length="262" mass="28451">MGRPKPSTKEISAMTHGAAPAAARSTLVISAHAGDFVWRAGGAIALAASRGEKVVIACLSYGERGESAKAWREGRSLDEIKGIRRTEAEQAAAALGAEVRFLDAGDYPLLATPELTDRLVGIYRDTQPDVVLTHPLSDPYNADHPAASRMALDARVLAQAIGYPAPGEVLGAPPVFFFEPHQPEMCDFTPQVLLDITEVFDTKRKAMECLPAQQHLWDYYTDLAKRRGVQLKRNAGPNLGLPHTTYGEAYMRPYPQVTGELA</sequence>
<proteinExistence type="predicted"/>
<dbReference type="PANTHER" id="PTHR12993:SF29">
    <property type="entry name" value="BLR3841 PROTEIN"/>
    <property type="match status" value="1"/>
</dbReference>
<dbReference type="PATRIC" id="fig|698760.3.peg.399"/>
<dbReference type="GO" id="GO:0016811">
    <property type="term" value="F:hydrolase activity, acting on carbon-nitrogen (but not peptide) bonds, in linear amides"/>
    <property type="evidence" value="ECO:0007669"/>
    <property type="project" value="TreeGrafter"/>
</dbReference>
<accession>L7FJU9</accession>
<dbReference type="Gene3D" id="3.40.50.10320">
    <property type="entry name" value="LmbE-like"/>
    <property type="match status" value="1"/>
</dbReference>
<dbReference type="InterPro" id="IPR024078">
    <property type="entry name" value="LmbE-like_dom_sf"/>
</dbReference>
<dbReference type="InterPro" id="IPR003737">
    <property type="entry name" value="GlcNAc_PI_deacetylase-related"/>
</dbReference>
<reference evidence="2 3" key="1">
    <citation type="journal article" date="2011" name="Plasmid">
        <title>Streptomyces turgidiscabies Car8 contains a modular pathogenicity island that shares virulence genes with other actinobacterial plant pathogens.</title>
        <authorList>
            <person name="Huguet-Tapia J.C."/>
            <person name="Badger J.H."/>
            <person name="Loria R."/>
            <person name="Pettis G.S."/>
        </authorList>
    </citation>
    <scope>NUCLEOTIDE SEQUENCE [LARGE SCALE GENOMIC DNA]</scope>
    <source>
        <strain evidence="2 3">Car8</strain>
    </source>
</reference>
<dbReference type="GO" id="GO:0016137">
    <property type="term" value="P:glycoside metabolic process"/>
    <property type="evidence" value="ECO:0007669"/>
    <property type="project" value="UniProtKB-ARBA"/>
</dbReference>
<protein>
    <submittedName>
        <fullName evidence="2">N-acetylglucosaminylphosphatidylinositol deacetylase</fullName>
    </submittedName>
</protein>
<dbReference type="SUPFAM" id="SSF102588">
    <property type="entry name" value="LmbE-like"/>
    <property type="match status" value="1"/>
</dbReference>
<keyword evidence="1" id="KW-0862">Zinc</keyword>
<dbReference type="EMBL" id="AEJB01000023">
    <property type="protein sequence ID" value="ELP70985.1"/>
    <property type="molecule type" value="Genomic_DNA"/>
</dbReference>
<keyword evidence="3" id="KW-1185">Reference proteome</keyword>
<evidence type="ECO:0000313" key="3">
    <source>
        <dbReference type="Proteomes" id="UP000010931"/>
    </source>
</evidence>
<gene>
    <name evidence="2" type="ORF">STRTUCAR8_09590</name>
</gene>
<dbReference type="AlphaFoldDB" id="L7FJU9"/>
<dbReference type="STRING" id="85558.T45_03736"/>
<comment type="caution">
    <text evidence="2">The sequence shown here is derived from an EMBL/GenBank/DDBJ whole genome shotgun (WGS) entry which is preliminary data.</text>
</comment>
<dbReference type="Proteomes" id="UP000010931">
    <property type="component" value="Unassembled WGS sequence"/>
</dbReference>